<dbReference type="EMBL" id="JAGKSP010000042">
    <property type="protein sequence ID" value="MBP3967391.1"/>
    <property type="molecule type" value="Genomic_DNA"/>
</dbReference>
<dbReference type="GO" id="GO:0003743">
    <property type="term" value="F:translation initiation factor activity"/>
    <property type="evidence" value="ECO:0007669"/>
    <property type="project" value="UniProtKB-KW"/>
</dbReference>
<evidence type="ECO:0000313" key="2">
    <source>
        <dbReference type="EMBL" id="MBP3967391.1"/>
    </source>
</evidence>
<feature type="transmembrane region" description="Helical" evidence="1">
    <location>
        <begin position="21"/>
        <end position="42"/>
    </location>
</feature>
<keyword evidence="1" id="KW-0812">Transmembrane</keyword>
<proteinExistence type="predicted"/>
<keyword evidence="1" id="KW-0472">Membrane</keyword>
<evidence type="ECO:0000313" key="3">
    <source>
        <dbReference type="Proteomes" id="UP000673394"/>
    </source>
</evidence>
<dbReference type="Proteomes" id="UP000673394">
    <property type="component" value="Unassembled WGS sequence"/>
</dbReference>
<gene>
    <name evidence="2" type="ORF">I8J30_32500</name>
</gene>
<reference evidence="2 3" key="1">
    <citation type="submission" date="2021-04" db="EMBL/GenBank/DDBJ databases">
        <title>Paenibacillus sp. DLE-14 whole genome sequence.</title>
        <authorList>
            <person name="Ham Y.J."/>
        </authorList>
    </citation>
    <scope>NUCLEOTIDE SEQUENCE [LARGE SCALE GENOMIC DNA]</scope>
    <source>
        <strain evidence="2 3">DLE-14</strain>
    </source>
</reference>
<keyword evidence="2" id="KW-0396">Initiation factor</keyword>
<comment type="caution">
    <text evidence="2">The sequence shown here is derived from an EMBL/GenBank/DDBJ whole genome shotgun (WGS) entry which is preliminary data.</text>
</comment>
<keyword evidence="3" id="KW-1185">Reference proteome</keyword>
<sequence>MDENSNELIKAREIQIAKIEFIAASITAIGDGLSVIAAGLALEALENPIDQMPKQQSNRSKQLDSIQYNLDYYINELIQIRNRI</sequence>
<protein>
    <submittedName>
        <fullName evidence="2">Translation initiation factor 2</fullName>
    </submittedName>
</protein>
<keyword evidence="2" id="KW-0648">Protein biosynthesis</keyword>
<accession>A0ABS5CNG7</accession>
<keyword evidence="1" id="KW-1133">Transmembrane helix</keyword>
<name>A0ABS5CNG7_9BACL</name>
<dbReference type="RefSeq" id="WP_210664484.1">
    <property type="nucleotide sequence ID" value="NZ_JAGKSP010000042.1"/>
</dbReference>
<evidence type="ECO:0000256" key="1">
    <source>
        <dbReference type="SAM" id="Phobius"/>
    </source>
</evidence>
<organism evidence="2 3">
    <name type="scientific">Paenibacillus lignilyticus</name>
    <dbReference type="NCBI Taxonomy" id="1172615"/>
    <lineage>
        <taxon>Bacteria</taxon>
        <taxon>Bacillati</taxon>
        <taxon>Bacillota</taxon>
        <taxon>Bacilli</taxon>
        <taxon>Bacillales</taxon>
        <taxon>Paenibacillaceae</taxon>
        <taxon>Paenibacillus</taxon>
    </lineage>
</organism>